<gene>
    <name evidence="5" type="ORF">Tci_131319</name>
</gene>
<reference evidence="5" key="1">
    <citation type="journal article" date="2019" name="Sci. Rep.">
        <title>Draft genome of Tanacetum cinerariifolium, the natural source of mosquito coil.</title>
        <authorList>
            <person name="Yamashiro T."/>
            <person name="Shiraishi A."/>
            <person name="Satake H."/>
            <person name="Nakayama K."/>
        </authorList>
    </citation>
    <scope>NUCLEOTIDE SEQUENCE</scope>
</reference>
<feature type="domain" description="GAG-pre-integrase" evidence="4">
    <location>
        <begin position="552"/>
        <end position="602"/>
    </location>
</feature>
<dbReference type="Pfam" id="PF14223">
    <property type="entry name" value="Retrotran_gag_2"/>
    <property type="match status" value="1"/>
</dbReference>
<dbReference type="InterPro" id="IPR025724">
    <property type="entry name" value="GAG-pre-integrase_dom"/>
</dbReference>
<keyword evidence="1" id="KW-0175">Coiled coil</keyword>
<feature type="compositionally biased region" description="Pro residues" evidence="2">
    <location>
        <begin position="1363"/>
        <end position="1377"/>
    </location>
</feature>
<feature type="region of interest" description="Disordered" evidence="2">
    <location>
        <begin position="729"/>
        <end position="766"/>
    </location>
</feature>
<dbReference type="InterPro" id="IPR013103">
    <property type="entry name" value="RVT_2"/>
</dbReference>
<dbReference type="SUPFAM" id="SSF56672">
    <property type="entry name" value="DNA/RNA polymerases"/>
    <property type="match status" value="1"/>
</dbReference>
<feature type="coiled-coil region" evidence="1">
    <location>
        <begin position="142"/>
        <end position="169"/>
    </location>
</feature>
<name>A0A699GPH7_TANCI</name>
<accession>A0A699GPH7</accession>
<feature type="region of interest" description="Disordered" evidence="2">
    <location>
        <begin position="1359"/>
        <end position="1382"/>
    </location>
</feature>
<dbReference type="InterPro" id="IPR043502">
    <property type="entry name" value="DNA/RNA_pol_sf"/>
</dbReference>
<dbReference type="Pfam" id="PF07727">
    <property type="entry name" value="RVT_2"/>
    <property type="match status" value="1"/>
</dbReference>
<comment type="caution">
    <text evidence="5">The sequence shown here is derived from an EMBL/GenBank/DDBJ whole genome shotgun (WGS) entry which is preliminary data.</text>
</comment>
<evidence type="ECO:0000256" key="2">
    <source>
        <dbReference type="SAM" id="MobiDB-lite"/>
    </source>
</evidence>
<sequence>MESLSPQVVSAAKLPILNPNEFDLWKMRIEQYFLMNDYSIWEVILNGDAPLPTRVIEGVVQPLAPTTAEQQLAKKNELKAQGTLLMDLPNKHQLKFNTYKDAKTLMEAIEKQFGGNKETKKVQKTLLKQQFENFTGSSSESLDQIHDRLQKLISQLEILEESISQEDINLNLKIYEAEVKSSSSASTSTPNIAFVSSQNTDSTNESVSAVTSVTAASVKVLVSALPNVDTLSNVVIYSLFSSQSNSPHKEISSEDREESWSQWNYFNERLKGRMYQWRLLRLRHWFHSVMVWEDMTGAFMKKKKNQPTMHSWHSPPQVLPVRIMSSESDVSLPASPIYDRYHSGEGYHVVPLPYTGTFIPPKPDLVFYDTPNVTKTVYVAFNFEVSPTKPDKDLSQSNRYSSPIIKDWVSDSKDESEAEPTLIVPSFVQPIEHVKTPRSSVKTVEHPILAETHKKASPKTRDHRSSKNRKACFVCKSLTHLIKDCDYFEKQMAQQPTKNHAMRGASMAFKKFDYIDALGRSKGYVAFGGNPKGGMITDESHVLLMVPRENNMYNVDLKNIVPSRDLTCLFDKAMLDESNLWHRRLGYINFKTMNKLVKGKFDGKVDKEFLVGYSISSKAFRVFNSRTRIIQETLHINFLENKPNIAGSGTTWLFDIDTLTKTINYQPVTASNQSNPSAGVQEQFDTEKAEEGNVQQYMLFPVWYSGSKNSQNTDGDAAFEDKELEFEGRKPVSKVHVSPSNSAQSKKHDDKTKREAKGKSPVESSRGYKNLSAEFEDFSDNSINKVNVVGYLVPAVGQISTNSTNTFSAAELEDITYSDDEEDVGAEADFTNLETTITTEAMKEELLQFKMQKVWVLVDLPNRKRAICTKWVLRNKKDERGIVVRNKALLVAQGHTQEEGIDYEEVFALVARIEAIRLFLAYASFIGFMVYQIDVKSAFLYGTIEEEVYVCQPLGFEDPDYPDKVYKVVKALYGLHQAPRAWYETLANYILENGFHRGKIDQTLFIKRKKGNILLVQIYVDDIIFGSTNKGLCKAFEKLMKDKFEMSSMGKLAFFLGIQVKEKQDGIFISQDKYVAEILRKFGLTDGKLASIPIDTEKPLLKDPDGEDVDVHTYKSMIGSLMYLISSRPDIMFTVNDVTRLQALVDKKIVIITEATIREALRLDDAESIDCLPNEEIFTELSRMGYKNPSTKLTFYKEFFSPQCKFVIHTILQCMSSKRTSWNEFSSSMASVVIYLSTGRKFNFSKYIFDSLVRNVDSSIKFYMYPRFLQLMIRAQVGDLSSHTTKYSSPALTQKVFANMRRVGKGFFKVDTPLFEGMIVAQQADESAVEVNVDDVPAVGVADDGVASVAMDDVSAAVDEPYIPSPTPPTQPPPPSQDLPSTSQRRIISNINADKDVTLKDVAPIDKKVVVDVEIEENADVLSMYDDDIEPVKLKKGVEVVTTAILMTEVVTATITAADTPIPAVVITTAPSTAKRRMTYDDIRPIFEKKFNSNVAFLEKTKEQMEEKDNKALKRISESSEDKAIKKQKLDEEVEELRKHLQIVPNDDDDVYTEATPLALKVPVVDYEIYTNNNKPYYKIKRADESHQLYLSFLSMLRNFNREDLEVLWKLVTERFASSKPKNLLDDFLLTILGSMFEKPDVQA</sequence>
<feature type="compositionally biased region" description="Basic and acidic residues" evidence="2">
    <location>
        <begin position="746"/>
        <end position="760"/>
    </location>
</feature>
<dbReference type="Pfam" id="PF13976">
    <property type="entry name" value="gag_pre-integrs"/>
    <property type="match status" value="1"/>
</dbReference>
<proteinExistence type="predicted"/>
<evidence type="ECO:0000256" key="1">
    <source>
        <dbReference type="SAM" id="Coils"/>
    </source>
</evidence>
<evidence type="ECO:0000313" key="5">
    <source>
        <dbReference type="EMBL" id="GEV59342.1"/>
    </source>
</evidence>
<dbReference type="PANTHER" id="PTHR35317">
    <property type="entry name" value="OS04G0629600 PROTEIN"/>
    <property type="match status" value="1"/>
</dbReference>
<evidence type="ECO:0000259" key="3">
    <source>
        <dbReference type="Pfam" id="PF07727"/>
    </source>
</evidence>
<dbReference type="EMBL" id="BKCJ010028130">
    <property type="protein sequence ID" value="GEV59342.1"/>
    <property type="molecule type" value="Genomic_DNA"/>
</dbReference>
<dbReference type="PANTHER" id="PTHR35317:SF31">
    <property type="entry name" value="DUF4219 DOMAIN-CONTAINING PROTEIN"/>
    <property type="match status" value="1"/>
</dbReference>
<feature type="domain" description="Reverse transcriptase Ty1/copia-type" evidence="3">
    <location>
        <begin position="853"/>
        <end position="1094"/>
    </location>
</feature>
<evidence type="ECO:0000259" key="4">
    <source>
        <dbReference type="Pfam" id="PF13976"/>
    </source>
</evidence>
<protein>
    <submittedName>
        <fullName evidence="5">Putative ribonuclease H-like domain-containing protein</fullName>
    </submittedName>
</protein>
<feature type="coiled-coil region" evidence="1">
    <location>
        <begin position="1488"/>
        <end position="1540"/>
    </location>
</feature>
<organism evidence="5">
    <name type="scientific">Tanacetum cinerariifolium</name>
    <name type="common">Dalmatian daisy</name>
    <name type="synonym">Chrysanthemum cinerariifolium</name>
    <dbReference type="NCBI Taxonomy" id="118510"/>
    <lineage>
        <taxon>Eukaryota</taxon>
        <taxon>Viridiplantae</taxon>
        <taxon>Streptophyta</taxon>
        <taxon>Embryophyta</taxon>
        <taxon>Tracheophyta</taxon>
        <taxon>Spermatophyta</taxon>
        <taxon>Magnoliopsida</taxon>
        <taxon>eudicotyledons</taxon>
        <taxon>Gunneridae</taxon>
        <taxon>Pentapetalae</taxon>
        <taxon>asterids</taxon>
        <taxon>campanulids</taxon>
        <taxon>Asterales</taxon>
        <taxon>Asteraceae</taxon>
        <taxon>Asteroideae</taxon>
        <taxon>Anthemideae</taxon>
        <taxon>Anthemidinae</taxon>
        <taxon>Tanacetum</taxon>
    </lineage>
</organism>